<dbReference type="EMBL" id="PUFL01000024">
    <property type="protein sequence ID" value="TDG94108.1"/>
    <property type="molecule type" value="Genomic_DNA"/>
</dbReference>
<dbReference type="GO" id="GO:0015385">
    <property type="term" value="F:sodium:proton antiporter activity"/>
    <property type="evidence" value="ECO:0007669"/>
    <property type="project" value="InterPro"/>
</dbReference>
<keyword evidence="8 10" id="KW-0472">Membrane</keyword>
<feature type="transmembrane region" description="Helical" evidence="10">
    <location>
        <begin position="309"/>
        <end position="336"/>
    </location>
</feature>
<evidence type="ECO:0000256" key="6">
    <source>
        <dbReference type="ARBA" id="ARBA00023053"/>
    </source>
</evidence>
<organism evidence="12 14">
    <name type="scientific">Lentilactobacillus parakefiri</name>
    <dbReference type="NCBI Taxonomy" id="152332"/>
    <lineage>
        <taxon>Bacteria</taxon>
        <taxon>Bacillati</taxon>
        <taxon>Bacillota</taxon>
        <taxon>Bacilli</taxon>
        <taxon>Lactobacillales</taxon>
        <taxon>Lactobacillaceae</taxon>
        <taxon>Lentilactobacillus</taxon>
    </lineage>
</organism>
<name>A0A224VFC3_9LACO</name>
<reference evidence="13" key="3">
    <citation type="submission" date="2019-02" db="EMBL/GenBank/DDBJ databases">
        <authorList>
            <person name="Buron G."/>
            <person name="Chaylann A."/>
            <person name="Dolejs I."/>
            <person name="Forster J."/>
            <person name="Miks M.H."/>
        </authorList>
    </citation>
    <scope>NUCLEOTIDE SEQUENCE</scope>
    <source>
        <strain evidence="13">DSM 10551</strain>
    </source>
</reference>
<evidence type="ECO:0000256" key="4">
    <source>
        <dbReference type="ARBA" id="ARBA00022692"/>
    </source>
</evidence>
<dbReference type="Proteomes" id="UP000214739">
    <property type="component" value="Unassembled WGS sequence"/>
</dbReference>
<protein>
    <submittedName>
        <fullName evidence="12">Na+/H+ antiporter</fullName>
    </submittedName>
</protein>
<proteinExistence type="predicted"/>
<keyword evidence="15" id="KW-1185">Reference proteome</keyword>
<dbReference type="Proteomes" id="UP000294668">
    <property type="component" value="Unassembled WGS sequence"/>
</dbReference>
<gene>
    <name evidence="12" type="primary">nhaP_1</name>
    <name evidence="13" type="ORF">C5L28_001322</name>
    <name evidence="12" type="ORF">LPKJCM_00263</name>
</gene>
<comment type="subcellular location">
    <subcellularLocation>
        <location evidence="1">Cell membrane</location>
        <topology evidence="1">Multi-pass membrane protein</topology>
    </subcellularLocation>
</comment>
<reference evidence="13 15" key="2">
    <citation type="journal article" date="2019" name="Appl. Microbiol. Biotechnol.">
        <title>Uncovering carbohydrate metabolism through a genotype-phenotype association study of 56 lactic acid bacteria genomes.</title>
        <authorList>
            <person name="Buron-Moles G."/>
            <person name="Chailyan A."/>
            <person name="Dolejs I."/>
            <person name="Forster J."/>
            <person name="Miks M.H."/>
        </authorList>
    </citation>
    <scope>NUCLEOTIDE SEQUENCE [LARGE SCALE GENOMIC DNA]</scope>
    <source>
        <strain evidence="13 15">DSM 10551</strain>
    </source>
</reference>
<feature type="transmembrane region" description="Helical" evidence="10">
    <location>
        <begin position="276"/>
        <end position="297"/>
    </location>
</feature>
<dbReference type="GO" id="GO:0051453">
    <property type="term" value="P:regulation of intracellular pH"/>
    <property type="evidence" value="ECO:0007669"/>
    <property type="project" value="TreeGrafter"/>
</dbReference>
<sequence>MHILEAVILLMTLVVFSNVVDHFVPAVPVSLIQVVLGLAAALIMRVTIPLETDWFLLLFIAPLLFNDGRRFPKRELWKLRGPILTNAIVLVFLTTILGGLLFHLIIPTMPFSVSFALAAILSPTDPVAVQSISKRAKLPEGILHIVSGESLINDASGLIAFKYAIAATVTGVFSVKAAAIDFVYISIMGFISGLAIMGLILLIENWLYRQGINDVIFSTVLQVTTPFVVYLVTEEFLHASGVIAVVAAGIIFHFYGTSPDRSQPELKLVSEKTWDIIIYTLNGIVFLILGIELPLATTNVIQNNKINTFAALGISFLAWLILLAIRVAWIYAYQAVSSIRSRKIASIQTKLMPTFKAALLAGLSGVRGAVTMAGVLSIPMTVANGDSFPSRSLALFVAAGVIIISLVVATVTLPLISEDKAPLLTRANSTDNPDEIDSSPADGETEYISEDEARVYIMKLAVQRIEEERRPNNQKEAFDLILDYQFLIRRLELKLQDKKEMDSIIADELALRRVALRGERAAVQKLFDDQKISKQAFLIANAKLQRLENRMIRSVGRKVKLGRGTVRNFIKLRNRVSLWLIRRKTDEDISDELALIQREQAKAAISALSDYFARDDIDNQRFDSQSVYHLIVHYRNQIELAKDHSKKQINDQAMNYQSLRIKALAAEREGVQVLLEQGNIDWSMAAHLRQYINYSETVLIMDYQNE</sequence>
<feature type="transmembrane region" description="Helical" evidence="10">
    <location>
        <begin position="6"/>
        <end position="24"/>
    </location>
</feature>
<keyword evidence="4 10" id="KW-0812">Transmembrane</keyword>
<dbReference type="Pfam" id="PF00999">
    <property type="entry name" value="Na_H_Exchanger"/>
    <property type="match status" value="1"/>
</dbReference>
<dbReference type="Gene3D" id="6.10.140.1330">
    <property type="match status" value="1"/>
</dbReference>
<keyword evidence="9" id="KW-0739">Sodium transport</keyword>
<evidence type="ECO:0000256" key="1">
    <source>
        <dbReference type="ARBA" id="ARBA00004651"/>
    </source>
</evidence>
<dbReference type="RefSeq" id="WP_057962747.1">
    <property type="nucleotide sequence ID" value="NZ_BAAAXO010000065.1"/>
</dbReference>
<keyword evidence="3" id="KW-1003">Cell membrane</keyword>
<evidence type="ECO:0000313" key="12">
    <source>
        <dbReference type="EMBL" id="GAW71191.1"/>
    </source>
</evidence>
<keyword evidence="2" id="KW-0813">Transport</keyword>
<dbReference type="PANTHER" id="PTHR10110:SF86">
    <property type="entry name" value="SODIUM_HYDROGEN EXCHANGER 7"/>
    <property type="match status" value="1"/>
</dbReference>
<evidence type="ECO:0000256" key="8">
    <source>
        <dbReference type="ARBA" id="ARBA00023136"/>
    </source>
</evidence>
<dbReference type="GO" id="GO:0015386">
    <property type="term" value="F:potassium:proton antiporter activity"/>
    <property type="evidence" value="ECO:0007669"/>
    <property type="project" value="TreeGrafter"/>
</dbReference>
<evidence type="ECO:0000313" key="13">
    <source>
        <dbReference type="EMBL" id="TDG94108.1"/>
    </source>
</evidence>
<dbReference type="PANTHER" id="PTHR10110">
    <property type="entry name" value="SODIUM/HYDROGEN EXCHANGER"/>
    <property type="match status" value="1"/>
</dbReference>
<dbReference type="AlphaFoldDB" id="A0A224VFC3"/>
<keyword evidence="5 10" id="KW-1133">Transmembrane helix</keyword>
<evidence type="ECO:0000313" key="15">
    <source>
        <dbReference type="Proteomes" id="UP000294668"/>
    </source>
</evidence>
<dbReference type="OrthoDB" id="9809206at2"/>
<feature type="domain" description="Cation/H+ exchanger transmembrane" evidence="11">
    <location>
        <begin position="21"/>
        <end position="416"/>
    </location>
</feature>
<feature type="transmembrane region" description="Helical" evidence="10">
    <location>
        <begin position="238"/>
        <end position="255"/>
    </location>
</feature>
<accession>A0A224VFC3</accession>
<dbReference type="EMBL" id="BDGB01000022">
    <property type="protein sequence ID" value="GAW71191.1"/>
    <property type="molecule type" value="Genomic_DNA"/>
</dbReference>
<feature type="transmembrane region" description="Helical" evidence="10">
    <location>
        <begin position="357"/>
        <end position="381"/>
    </location>
</feature>
<dbReference type="InterPro" id="IPR006153">
    <property type="entry name" value="Cation/H_exchanger_TM"/>
</dbReference>
<feature type="transmembrane region" description="Helical" evidence="10">
    <location>
        <begin position="393"/>
        <end position="416"/>
    </location>
</feature>
<evidence type="ECO:0000259" key="11">
    <source>
        <dbReference type="Pfam" id="PF00999"/>
    </source>
</evidence>
<dbReference type="GO" id="GO:0005886">
    <property type="term" value="C:plasma membrane"/>
    <property type="evidence" value="ECO:0007669"/>
    <property type="project" value="UniProtKB-SubCell"/>
</dbReference>
<evidence type="ECO:0000256" key="5">
    <source>
        <dbReference type="ARBA" id="ARBA00022989"/>
    </source>
</evidence>
<reference evidence="12 14" key="1">
    <citation type="journal article" date="2017" name="Biosci Microbiota Food Health">
        <title>Genomic characterization reconfirms the taxonomic status of Lactobacillus parakefiri.</title>
        <authorList>
            <person name="Tanizawa Y."/>
            <person name="Kobayashi H."/>
            <person name="Kaminuma E."/>
            <person name="Sakamoto M."/>
            <person name="Ohkuma M."/>
            <person name="Nakamura Y."/>
            <person name="Arita M."/>
            <person name="Tohno M."/>
        </authorList>
    </citation>
    <scope>NUCLEOTIDE SEQUENCE [LARGE SCALE GENOMIC DNA]</scope>
    <source>
        <strain evidence="12 14">JCM 8573</strain>
    </source>
</reference>
<evidence type="ECO:0000256" key="10">
    <source>
        <dbReference type="SAM" id="Phobius"/>
    </source>
</evidence>
<evidence type="ECO:0000256" key="7">
    <source>
        <dbReference type="ARBA" id="ARBA00023065"/>
    </source>
</evidence>
<dbReference type="InterPro" id="IPR018422">
    <property type="entry name" value="Cation/H_exchanger_CPA1"/>
</dbReference>
<comment type="caution">
    <text evidence="12">The sequence shown here is derived from an EMBL/GenBank/DDBJ whole genome shotgun (WGS) entry which is preliminary data.</text>
</comment>
<feature type="transmembrane region" description="Helical" evidence="10">
    <location>
        <begin position="83"/>
        <end position="106"/>
    </location>
</feature>
<keyword evidence="6" id="KW-0915">Sodium</keyword>
<dbReference type="GO" id="GO:0098719">
    <property type="term" value="P:sodium ion import across plasma membrane"/>
    <property type="evidence" value="ECO:0007669"/>
    <property type="project" value="TreeGrafter"/>
</dbReference>
<evidence type="ECO:0000256" key="2">
    <source>
        <dbReference type="ARBA" id="ARBA00022448"/>
    </source>
</evidence>
<feature type="transmembrane region" description="Helical" evidence="10">
    <location>
        <begin position="182"/>
        <end position="203"/>
    </location>
</feature>
<evidence type="ECO:0000256" key="9">
    <source>
        <dbReference type="ARBA" id="ARBA00023201"/>
    </source>
</evidence>
<evidence type="ECO:0000313" key="14">
    <source>
        <dbReference type="Proteomes" id="UP000214739"/>
    </source>
</evidence>
<keyword evidence="7" id="KW-0406">Ion transport</keyword>
<evidence type="ECO:0000256" key="3">
    <source>
        <dbReference type="ARBA" id="ARBA00022475"/>
    </source>
</evidence>